<feature type="transmembrane region" description="Helical" evidence="2">
    <location>
        <begin position="565"/>
        <end position="587"/>
    </location>
</feature>
<evidence type="ECO:0000259" key="4">
    <source>
        <dbReference type="SMART" id="SM00703"/>
    </source>
</evidence>
<feature type="region of interest" description="Disordered" evidence="1">
    <location>
        <begin position="758"/>
        <end position="782"/>
    </location>
</feature>
<feature type="transmembrane region" description="Helical" evidence="2">
    <location>
        <begin position="282"/>
        <end position="301"/>
    </location>
</feature>
<feature type="domain" description="Nose resistant-to-fluoxetine protein N-terminal" evidence="4">
    <location>
        <begin position="110"/>
        <end position="268"/>
    </location>
</feature>
<feature type="transmembrane region" description="Helical" evidence="2">
    <location>
        <begin position="648"/>
        <end position="670"/>
    </location>
</feature>
<evidence type="ECO:0000313" key="5">
    <source>
        <dbReference type="EMBL" id="CAG7725078.1"/>
    </source>
</evidence>
<evidence type="ECO:0000256" key="1">
    <source>
        <dbReference type="SAM" id="MobiDB-lite"/>
    </source>
</evidence>
<feature type="transmembrane region" description="Helical" evidence="2">
    <location>
        <begin position="433"/>
        <end position="454"/>
    </location>
</feature>
<dbReference type="InterPro" id="IPR052728">
    <property type="entry name" value="O2_lipid_transport_reg"/>
</dbReference>
<proteinExistence type="predicted"/>
<dbReference type="Pfam" id="PF20146">
    <property type="entry name" value="NRF"/>
    <property type="match status" value="1"/>
</dbReference>
<reference evidence="5" key="1">
    <citation type="submission" date="2021-06" db="EMBL/GenBank/DDBJ databases">
        <authorList>
            <person name="Hodson N. C."/>
            <person name="Mongue J. A."/>
            <person name="Jaron S. K."/>
        </authorList>
    </citation>
    <scope>NUCLEOTIDE SEQUENCE</scope>
</reference>
<gene>
    <name evidence="5" type="ORF">AFUS01_LOCUS14061</name>
</gene>
<feature type="signal peptide" evidence="3">
    <location>
        <begin position="1"/>
        <end position="24"/>
    </location>
</feature>
<evidence type="ECO:0000313" key="6">
    <source>
        <dbReference type="Proteomes" id="UP000708208"/>
    </source>
</evidence>
<accession>A0A8J2JW13</accession>
<dbReference type="Pfam" id="PF01757">
    <property type="entry name" value="Acyl_transf_3"/>
    <property type="match status" value="1"/>
</dbReference>
<feature type="transmembrane region" description="Helical" evidence="2">
    <location>
        <begin position="498"/>
        <end position="518"/>
    </location>
</feature>
<feature type="chain" id="PRO_5035188212" description="Nose resistant-to-fluoxetine protein N-terminal domain-containing protein" evidence="3">
    <location>
        <begin position="25"/>
        <end position="782"/>
    </location>
</feature>
<feature type="transmembrane region" description="Helical" evidence="2">
    <location>
        <begin position="389"/>
        <end position="413"/>
    </location>
</feature>
<dbReference type="Proteomes" id="UP000708208">
    <property type="component" value="Unassembled WGS sequence"/>
</dbReference>
<evidence type="ECO:0000256" key="2">
    <source>
        <dbReference type="SAM" id="Phobius"/>
    </source>
</evidence>
<dbReference type="EMBL" id="CAJVCH010117256">
    <property type="protein sequence ID" value="CAG7725078.1"/>
    <property type="molecule type" value="Genomic_DNA"/>
</dbReference>
<feature type="compositionally biased region" description="Basic and acidic residues" evidence="1">
    <location>
        <begin position="758"/>
        <end position="768"/>
    </location>
</feature>
<evidence type="ECO:0000256" key="3">
    <source>
        <dbReference type="SAM" id="SignalP"/>
    </source>
</evidence>
<name>A0A8J2JW13_9HEXA</name>
<dbReference type="SMART" id="SM00703">
    <property type="entry name" value="NRF"/>
    <property type="match status" value="1"/>
</dbReference>
<keyword evidence="6" id="KW-1185">Reference proteome</keyword>
<sequence length="782" mass="89545">MAELPNFCRFFLFALIVVLHFCHCQSGFSDQFHPAIFNNHRASYLLDQRGGETLDFSKFGYLNEEIRSQLYNLSQSGTHFDLLKKIAEPHGLLDFAFTNVNPVCANHSRHVIRELTGYYLRLPKTWAWQVLDSWGKIPTTGVLSGHVQVPGDFYECLQIRGSFPPDESSEKEVIKGRYCLTYIVPGQALLNPPDSRKKLSLAELNPGLRESVDFLTLLEYMIQPSSLIMFPMMGTCFPSSCSNDDIQMIFSTLYSALTQNYLEQVVLGCETDEKPPLDAGDYSMIVVLAIIVGLCVTGTLVDNSNLFGPSNSKTDGALKKSILAFSITTNTTKWLSTRTGSDNLGCLHGIRFLSMCWVVLGHTFFLYTQQFTWNLVDLKNMYKDWTNQVILNGAYCVDTFFALSGTLVTYNLLRELDKRKGKFNYIMFVVHRYLRLTPTYVILLGLMATLLPYLGNGPGWFLIEQESRMCEASWWHNILYLNNYLSYSSGKVCYGESWYLGNDMMFYWLSPLVIYPLWKWKRIGILILVLVSLMSMIAPFVVTYTKELPPQAVEFVDNKTFWNDVYIKPYTRCGPYVAGILLGYILHLRAKNPRAFRKFPVWASVIGWIACTVTALAIIFGIFRFNDPANYDDLIHSWPSHVYSATHFYLWGCVISWVVFACVNGHGFWINSFLSWKVFMPLGRLTFCMYITSYHLQTIYHTSQPHPGHFNKYNVMNIFFAHLVMSALVSYILTMTLESPFIQLEKILLEPLTRPPKPETIVKNREEENNNNDPNGKSTHVA</sequence>
<organism evidence="5 6">
    <name type="scientific">Allacma fusca</name>
    <dbReference type="NCBI Taxonomy" id="39272"/>
    <lineage>
        <taxon>Eukaryota</taxon>
        <taxon>Metazoa</taxon>
        <taxon>Ecdysozoa</taxon>
        <taxon>Arthropoda</taxon>
        <taxon>Hexapoda</taxon>
        <taxon>Collembola</taxon>
        <taxon>Symphypleona</taxon>
        <taxon>Sminthuridae</taxon>
        <taxon>Allacma</taxon>
    </lineage>
</organism>
<protein>
    <recommendedName>
        <fullName evidence="4">Nose resistant-to-fluoxetine protein N-terminal domain-containing protein</fullName>
    </recommendedName>
</protein>
<keyword evidence="3" id="KW-0732">Signal</keyword>
<dbReference type="InterPro" id="IPR002656">
    <property type="entry name" value="Acyl_transf_3_dom"/>
</dbReference>
<dbReference type="PANTHER" id="PTHR11161:SF0">
    <property type="entry name" value="O-ACYLTRANSFERASE LIKE PROTEIN"/>
    <property type="match status" value="1"/>
</dbReference>
<keyword evidence="2" id="KW-0472">Membrane</keyword>
<feature type="transmembrane region" description="Helical" evidence="2">
    <location>
        <begin position="599"/>
        <end position="623"/>
    </location>
</feature>
<feature type="compositionally biased region" description="Polar residues" evidence="1">
    <location>
        <begin position="773"/>
        <end position="782"/>
    </location>
</feature>
<dbReference type="AlphaFoldDB" id="A0A8J2JW13"/>
<keyword evidence="2" id="KW-0812">Transmembrane</keyword>
<keyword evidence="2" id="KW-1133">Transmembrane helix</keyword>
<dbReference type="GO" id="GO:0016747">
    <property type="term" value="F:acyltransferase activity, transferring groups other than amino-acyl groups"/>
    <property type="evidence" value="ECO:0007669"/>
    <property type="project" value="InterPro"/>
</dbReference>
<dbReference type="InterPro" id="IPR006621">
    <property type="entry name" value="Nose-resist-to-fluoxetine_N"/>
</dbReference>
<dbReference type="PANTHER" id="PTHR11161">
    <property type="entry name" value="O-ACYLTRANSFERASE"/>
    <property type="match status" value="1"/>
</dbReference>
<dbReference type="OrthoDB" id="10006435at2759"/>
<comment type="caution">
    <text evidence="5">The sequence shown here is derived from an EMBL/GenBank/DDBJ whole genome shotgun (WGS) entry which is preliminary data.</text>
</comment>
<feature type="transmembrane region" description="Helical" evidence="2">
    <location>
        <begin position="713"/>
        <end position="733"/>
    </location>
</feature>
<feature type="transmembrane region" description="Helical" evidence="2">
    <location>
        <begin position="350"/>
        <end position="369"/>
    </location>
</feature>
<feature type="transmembrane region" description="Helical" evidence="2">
    <location>
        <begin position="525"/>
        <end position="545"/>
    </location>
</feature>